<dbReference type="AlphaFoldDB" id="A0A5C9AA26"/>
<sequence length="23" mass="2790">DGQTVAEKAQKLWQDYLRQRMQP</sequence>
<comment type="caution">
    <text evidence="1">The sequence shown here is derived from an EMBL/GenBank/DDBJ whole genome shotgun (WGS) entry which is preliminary data.</text>
</comment>
<dbReference type="EMBL" id="VSBS01002083">
    <property type="protein sequence ID" value="TXS97426.1"/>
    <property type="molecule type" value="Genomic_DNA"/>
</dbReference>
<dbReference type="Proteomes" id="UP000321461">
    <property type="component" value="Unassembled WGS sequence"/>
</dbReference>
<proteinExistence type="predicted"/>
<protein>
    <submittedName>
        <fullName evidence="1">Electron transfer flavoprotein subunit ygcR</fullName>
    </submittedName>
</protein>
<gene>
    <name evidence="1" type="ORF">FWK02_33275</name>
</gene>
<evidence type="ECO:0000313" key="1">
    <source>
        <dbReference type="EMBL" id="TXS97426.1"/>
    </source>
</evidence>
<feature type="non-terminal residue" evidence="1">
    <location>
        <position position="1"/>
    </location>
</feature>
<organism evidence="1 2">
    <name type="scientific">Escherichia coli</name>
    <dbReference type="NCBI Taxonomy" id="562"/>
    <lineage>
        <taxon>Bacteria</taxon>
        <taxon>Pseudomonadati</taxon>
        <taxon>Pseudomonadota</taxon>
        <taxon>Gammaproteobacteria</taxon>
        <taxon>Enterobacterales</taxon>
        <taxon>Enterobacteriaceae</taxon>
        <taxon>Escherichia</taxon>
    </lineage>
</organism>
<name>A0A5C9AA26_ECOLX</name>
<reference evidence="1 2" key="1">
    <citation type="submission" date="2019-08" db="EMBL/GenBank/DDBJ databases">
        <title>Whole genome analysis of cultivated E. coli strains isolated from CD patients and healthy donors.</title>
        <authorList>
            <person name="Siniagina M.N."/>
            <person name="Markelova M.I."/>
            <person name="Laikov A.V."/>
            <person name="Boulygina E.A."/>
            <person name="Khusnutdinova D.R."/>
            <person name="Kharchenko A."/>
            <person name="Grigoryeva T.V."/>
        </authorList>
    </citation>
    <scope>NUCLEOTIDE SEQUENCE [LARGE SCALE GENOMIC DNA]</scope>
    <source>
        <strain evidence="1 2">3_77_5</strain>
    </source>
</reference>
<evidence type="ECO:0000313" key="2">
    <source>
        <dbReference type="Proteomes" id="UP000321461"/>
    </source>
</evidence>
<accession>A0A5C9AA26</accession>